<reference evidence="1 2" key="1">
    <citation type="submission" date="2018-06" db="EMBL/GenBank/DDBJ databases">
        <title>Genomic Encyclopedia of Archaeal and Bacterial Type Strains, Phase II (KMG-II): from individual species to whole genera.</title>
        <authorList>
            <person name="Goeker M."/>
        </authorList>
    </citation>
    <scope>NUCLEOTIDE SEQUENCE [LARGE SCALE GENOMIC DNA]</scope>
    <source>
        <strain evidence="1 2">ATCC BAA-1881</strain>
    </source>
</reference>
<proteinExistence type="predicted"/>
<sequence length="74" mass="8604">MEKIGGKRERERFRWKKVCRLCFAMHKLCETLLLLVTDKGGNNEGHCLDERGTTREHGRVGFLLVLDIHAPERV</sequence>
<gene>
    <name evidence="1" type="ORF">EI42_01618</name>
</gene>
<organism evidence="1 2">
    <name type="scientific">Thermosporothrix hazakensis</name>
    <dbReference type="NCBI Taxonomy" id="644383"/>
    <lineage>
        <taxon>Bacteria</taxon>
        <taxon>Bacillati</taxon>
        <taxon>Chloroflexota</taxon>
        <taxon>Ktedonobacteria</taxon>
        <taxon>Ktedonobacterales</taxon>
        <taxon>Thermosporotrichaceae</taxon>
        <taxon>Thermosporothrix</taxon>
    </lineage>
</organism>
<comment type="caution">
    <text evidence="1">The sequence shown here is derived from an EMBL/GenBank/DDBJ whole genome shotgun (WGS) entry which is preliminary data.</text>
</comment>
<dbReference type="AlphaFoldDB" id="A0A326UBK4"/>
<name>A0A326UBK4_THEHA</name>
<dbReference type="EMBL" id="QKUF01000003">
    <property type="protein sequence ID" value="PZW33068.1"/>
    <property type="molecule type" value="Genomic_DNA"/>
</dbReference>
<protein>
    <submittedName>
        <fullName evidence="1">Uncharacterized protein</fullName>
    </submittedName>
</protein>
<evidence type="ECO:0000313" key="2">
    <source>
        <dbReference type="Proteomes" id="UP000248806"/>
    </source>
</evidence>
<evidence type="ECO:0000313" key="1">
    <source>
        <dbReference type="EMBL" id="PZW33068.1"/>
    </source>
</evidence>
<dbReference type="Proteomes" id="UP000248806">
    <property type="component" value="Unassembled WGS sequence"/>
</dbReference>
<accession>A0A326UBK4</accession>
<keyword evidence="2" id="KW-1185">Reference proteome</keyword>